<dbReference type="EMBL" id="JACHBK010000010">
    <property type="protein sequence ID" value="MBB5537573.1"/>
    <property type="molecule type" value="Genomic_DNA"/>
</dbReference>
<reference evidence="1 2" key="1">
    <citation type="submission" date="2020-08" db="EMBL/GenBank/DDBJ databases">
        <title>Genomic Encyclopedia of Type Strains, Phase IV (KMG-V): Genome sequencing to study the core and pangenomes of soil and plant-associated prokaryotes.</title>
        <authorList>
            <person name="Whitman W."/>
        </authorList>
    </citation>
    <scope>NUCLEOTIDE SEQUENCE [LARGE SCALE GENOMIC DNA]</scope>
    <source>
        <strain evidence="1 2">SEMIA 4084</strain>
    </source>
</reference>
<sequence>MFMVHLAPTLSVRDFLKVRLETLKKSSVGYRAPGTDLVTFPAKNPSLSVEKNIYVDPSTEPNFLECYAPGSIPSPSCKMFFFWNCLGVDAKVDLRRIGERNTIKQKVINKLECWLVNSQQRDACSVE</sequence>
<evidence type="ECO:0000313" key="1">
    <source>
        <dbReference type="EMBL" id="MBB5537573.1"/>
    </source>
</evidence>
<comment type="caution">
    <text evidence="1">The sequence shown here is derived from an EMBL/GenBank/DDBJ whole genome shotgun (WGS) entry which is preliminary data.</text>
</comment>
<accession>A0A7W8XBB9</accession>
<evidence type="ECO:0000313" key="2">
    <source>
        <dbReference type="Proteomes" id="UP000585507"/>
    </source>
</evidence>
<gene>
    <name evidence="1" type="ORF">GGD55_004293</name>
</gene>
<dbReference type="RefSeq" id="WP_154663320.1">
    <property type="nucleotide sequence ID" value="NZ_JACHBK010000010.1"/>
</dbReference>
<proteinExistence type="predicted"/>
<dbReference type="Proteomes" id="UP000585507">
    <property type="component" value="Unassembled WGS sequence"/>
</dbReference>
<organism evidence="1 2">
    <name type="scientific">Rhizobium giardinii</name>
    <dbReference type="NCBI Taxonomy" id="56731"/>
    <lineage>
        <taxon>Bacteria</taxon>
        <taxon>Pseudomonadati</taxon>
        <taxon>Pseudomonadota</taxon>
        <taxon>Alphaproteobacteria</taxon>
        <taxon>Hyphomicrobiales</taxon>
        <taxon>Rhizobiaceae</taxon>
        <taxon>Rhizobium/Agrobacterium group</taxon>
        <taxon>Rhizobium</taxon>
    </lineage>
</organism>
<keyword evidence="2" id="KW-1185">Reference proteome</keyword>
<name>A0A7W8XBB9_9HYPH</name>
<dbReference type="AlphaFoldDB" id="A0A7W8XBB9"/>
<protein>
    <submittedName>
        <fullName evidence="1">Uncharacterized protein</fullName>
    </submittedName>
</protein>